<dbReference type="OrthoDB" id="1864528at2759"/>
<feature type="region of interest" description="Disordered" evidence="6">
    <location>
        <begin position="123"/>
        <end position="148"/>
    </location>
</feature>
<evidence type="ECO:0000256" key="1">
    <source>
        <dbReference type="ARBA" id="ARBA00004123"/>
    </source>
</evidence>
<protein>
    <recommendedName>
        <fullName evidence="7">TF-B3 domain-containing protein</fullName>
    </recommendedName>
</protein>
<comment type="caution">
    <text evidence="8">The sequence shown here is derived from an EMBL/GenBank/DDBJ whole genome shotgun (WGS) entry which is preliminary data.</text>
</comment>
<evidence type="ECO:0000313" key="9">
    <source>
        <dbReference type="Proteomes" id="UP001141552"/>
    </source>
</evidence>
<dbReference type="Gene3D" id="2.40.330.10">
    <property type="entry name" value="DNA-binding pseudobarrel domain"/>
    <property type="match status" value="2"/>
</dbReference>
<dbReference type="GO" id="GO:0003677">
    <property type="term" value="F:DNA binding"/>
    <property type="evidence" value="ECO:0007669"/>
    <property type="project" value="UniProtKB-KW"/>
</dbReference>
<comment type="subcellular location">
    <subcellularLocation>
        <location evidence="1">Nucleus</location>
    </subcellularLocation>
</comment>
<dbReference type="CDD" id="cd10017">
    <property type="entry name" value="B3_DNA"/>
    <property type="match status" value="2"/>
</dbReference>
<dbReference type="Proteomes" id="UP001141552">
    <property type="component" value="Unassembled WGS sequence"/>
</dbReference>
<feature type="compositionally biased region" description="Polar residues" evidence="6">
    <location>
        <begin position="138"/>
        <end position="148"/>
    </location>
</feature>
<evidence type="ECO:0000256" key="3">
    <source>
        <dbReference type="ARBA" id="ARBA00023125"/>
    </source>
</evidence>
<dbReference type="InterPro" id="IPR003340">
    <property type="entry name" value="B3_DNA-bd"/>
</dbReference>
<feature type="domain" description="TF-B3" evidence="7">
    <location>
        <begin position="1"/>
        <end position="78"/>
    </location>
</feature>
<evidence type="ECO:0000256" key="6">
    <source>
        <dbReference type="SAM" id="MobiDB-lite"/>
    </source>
</evidence>
<sequence length="280" mass="32168">MIPPMFTRKYGKDLPSTVILIVPTGATWRVELVRCGAEIWLQNGWKEFADYYSLTYGHLLLFQYKGNYDFHVLIFDRSATEIEYPLGSLHRDEQGFQDQEVEESETDISIEIIEERLFSGRSDVASKPSNKKQKPSKTESASKMQPMSSVQKARALSRASAFKSTNPFFKIVKQPSCVHGGSRMNLVYFLAGWKEFVEDNNLGVGDVCVFEMINEKYMMFHVYIFRHNDEDANCPLPAATGLQKKKRIVIKDMEGRVWPVEEEAKRLGLLEHRVLCFSES</sequence>
<dbReference type="PANTHER" id="PTHR31920:SF37">
    <property type="entry name" value="B3 DOMAIN-CONTAINING TRANSCRIPTION FACTOR VRN1"/>
    <property type="match status" value="1"/>
</dbReference>
<evidence type="ECO:0000256" key="5">
    <source>
        <dbReference type="ARBA" id="ARBA00023242"/>
    </source>
</evidence>
<proteinExistence type="predicted"/>
<accession>A0A9Q0FXG9</accession>
<dbReference type="PROSITE" id="PS50863">
    <property type="entry name" value="B3"/>
    <property type="match status" value="2"/>
</dbReference>
<keyword evidence="9" id="KW-1185">Reference proteome</keyword>
<dbReference type="Pfam" id="PF02362">
    <property type="entry name" value="B3"/>
    <property type="match status" value="2"/>
</dbReference>
<evidence type="ECO:0000256" key="2">
    <source>
        <dbReference type="ARBA" id="ARBA00023015"/>
    </source>
</evidence>
<keyword evidence="4" id="KW-0804">Transcription</keyword>
<dbReference type="EMBL" id="JAKUCV010003577">
    <property type="protein sequence ID" value="KAJ4838357.1"/>
    <property type="molecule type" value="Genomic_DNA"/>
</dbReference>
<dbReference type="InterPro" id="IPR015300">
    <property type="entry name" value="DNA-bd_pseudobarrel_sf"/>
</dbReference>
<dbReference type="GO" id="GO:0005634">
    <property type="term" value="C:nucleus"/>
    <property type="evidence" value="ECO:0007669"/>
    <property type="project" value="UniProtKB-SubCell"/>
</dbReference>
<feature type="domain" description="TF-B3" evidence="7">
    <location>
        <begin position="188"/>
        <end position="228"/>
    </location>
</feature>
<dbReference type="SUPFAM" id="SSF101936">
    <property type="entry name" value="DNA-binding pseudobarrel domain"/>
    <property type="match status" value="2"/>
</dbReference>
<organism evidence="8 9">
    <name type="scientific">Turnera subulata</name>
    <dbReference type="NCBI Taxonomy" id="218843"/>
    <lineage>
        <taxon>Eukaryota</taxon>
        <taxon>Viridiplantae</taxon>
        <taxon>Streptophyta</taxon>
        <taxon>Embryophyta</taxon>
        <taxon>Tracheophyta</taxon>
        <taxon>Spermatophyta</taxon>
        <taxon>Magnoliopsida</taxon>
        <taxon>eudicotyledons</taxon>
        <taxon>Gunneridae</taxon>
        <taxon>Pentapetalae</taxon>
        <taxon>rosids</taxon>
        <taxon>fabids</taxon>
        <taxon>Malpighiales</taxon>
        <taxon>Passifloraceae</taxon>
        <taxon>Turnera</taxon>
    </lineage>
</organism>
<dbReference type="AlphaFoldDB" id="A0A9Q0FXG9"/>
<keyword evidence="3" id="KW-0238">DNA-binding</keyword>
<keyword evidence="2" id="KW-0805">Transcription regulation</keyword>
<reference evidence="8" key="2">
    <citation type="journal article" date="2023" name="Plants (Basel)">
        <title>Annotation of the Turnera subulata (Passifloraceae) Draft Genome Reveals the S-Locus Evolved after the Divergence of Turneroideae from Passifloroideae in a Stepwise Manner.</title>
        <authorList>
            <person name="Henning P.M."/>
            <person name="Roalson E.H."/>
            <person name="Mir W."/>
            <person name="McCubbin A.G."/>
            <person name="Shore J.S."/>
        </authorList>
    </citation>
    <scope>NUCLEOTIDE SEQUENCE</scope>
    <source>
        <strain evidence="8">F60SS</strain>
    </source>
</reference>
<gene>
    <name evidence="8" type="ORF">Tsubulata_019997</name>
</gene>
<evidence type="ECO:0000313" key="8">
    <source>
        <dbReference type="EMBL" id="KAJ4838357.1"/>
    </source>
</evidence>
<evidence type="ECO:0000256" key="4">
    <source>
        <dbReference type="ARBA" id="ARBA00023163"/>
    </source>
</evidence>
<keyword evidence="5" id="KW-0539">Nucleus</keyword>
<dbReference type="PANTHER" id="PTHR31920">
    <property type="entry name" value="B3 DOMAIN-CONTAINING"/>
    <property type="match status" value="1"/>
</dbReference>
<name>A0A9Q0FXG9_9ROSI</name>
<dbReference type="SMART" id="SM01019">
    <property type="entry name" value="B3"/>
    <property type="match status" value="2"/>
</dbReference>
<evidence type="ECO:0000259" key="7">
    <source>
        <dbReference type="PROSITE" id="PS50863"/>
    </source>
</evidence>
<reference evidence="8" key="1">
    <citation type="submission" date="2022-02" db="EMBL/GenBank/DDBJ databases">
        <authorList>
            <person name="Henning P.M."/>
            <person name="McCubbin A.G."/>
            <person name="Shore J.S."/>
        </authorList>
    </citation>
    <scope>NUCLEOTIDE SEQUENCE</scope>
    <source>
        <strain evidence="8">F60SS</strain>
        <tissue evidence="8">Leaves</tissue>
    </source>
</reference>
<dbReference type="InterPro" id="IPR050655">
    <property type="entry name" value="Plant_B3_domain"/>
</dbReference>